<keyword evidence="2 8" id="KW-0813">Transport</keyword>
<dbReference type="OrthoDB" id="9805133at2"/>
<dbReference type="PANTHER" id="PTHR30625">
    <property type="entry name" value="PROTEIN TOLQ"/>
    <property type="match status" value="1"/>
</dbReference>
<evidence type="ECO:0000313" key="11">
    <source>
        <dbReference type="EMBL" id="OOS22888.1"/>
    </source>
</evidence>
<comment type="similarity">
    <text evidence="8">Belongs to the exbB/tolQ family.</text>
</comment>
<dbReference type="GO" id="GO:0055085">
    <property type="term" value="P:transmembrane transport"/>
    <property type="evidence" value="ECO:0007669"/>
    <property type="project" value="InterPro"/>
</dbReference>
<evidence type="ECO:0000256" key="5">
    <source>
        <dbReference type="ARBA" id="ARBA00022927"/>
    </source>
</evidence>
<evidence type="ECO:0000256" key="9">
    <source>
        <dbReference type="SAM" id="Phobius"/>
    </source>
</evidence>
<comment type="subcellular location">
    <subcellularLocation>
        <location evidence="1">Cell membrane</location>
        <topology evidence="1">Multi-pass membrane protein</topology>
    </subcellularLocation>
    <subcellularLocation>
        <location evidence="8">Membrane</location>
        <topology evidence="8">Multi-pass membrane protein</topology>
    </subcellularLocation>
</comment>
<dbReference type="GO" id="GO:0005886">
    <property type="term" value="C:plasma membrane"/>
    <property type="evidence" value="ECO:0007669"/>
    <property type="project" value="UniProtKB-SubCell"/>
</dbReference>
<evidence type="ECO:0000256" key="6">
    <source>
        <dbReference type="ARBA" id="ARBA00022989"/>
    </source>
</evidence>
<organism evidence="11 12">
    <name type="scientific">Lwoffella lincolnii</name>
    <dbReference type="NCBI Taxonomy" id="90241"/>
    <lineage>
        <taxon>Bacteria</taxon>
        <taxon>Pseudomonadati</taxon>
        <taxon>Pseudomonadota</taxon>
        <taxon>Gammaproteobacteria</taxon>
        <taxon>Moraxellales</taxon>
        <taxon>Moraxellaceae</taxon>
        <taxon>Lwoffella</taxon>
    </lineage>
</organism>
<comment type="caution">
    <text evidence="11">The sequence shown here is derived from an EMBL/GenBank/DDBJ whole genome shotgun (WGS) entry which is preliminary data.</text>
</comment>
<keyword evidence="12" id="KW-1185">Reference proteome</keyword>
<gene>
    <name evidence="11" type="ORF">B0682_00680</name>
</gene>
<dbReference type="Pfam" id="PF01618">
    <property type="entry name" value="MotA_ExbB"/>
    <property type="match status" value="1"/>
</dbReference>
<evidence type="ECO:0000256" key="4">
    <source>
        <dbReference type="ARBA" id="ARBA00022692"/>
    </source>
</evidence>
<name>A0A1T0CKK4_9GAMM</name>
<keyword evidence="3" id="KW-1003">Cell membrane</keyword>
<reference evidence="11 12" key="1">
    <citation type="submission" date="2017-02" db="EMBL/GenBank/DDBJ databases">
        <title>Draft genome sequence of Moraxella lincolnii CCUG 9405T type strain.</title>
        <authorList>
            <person name="Salva-Serra F."/>
            <person name="Engstrom-Jakobsson H."/>
            <person name="Thorell K."/>
            <person name="Jaen-Luchoro D."/>
            <person name="Gonzales-Siles L."/>
            <person name="Karlsson R."/>
            <person name="Yazdan S."/>
            <person name="Boulund F."/>
            <person name="Johnning A."/>
            <person name="Engstrand L."/>
            <person name="Kristiansson E."/>
            <person name="Moore E."/>
        </authorList>
    </citation>
    <scope>NUCLEOTIDE SEQUENCE [LARGE SCALE GENOMIC DNA]</scope>
    <source>
        <strain evidence="11 12">CCUG 9405</strain>
    </source>
</reference>
<proteinExistence type="inferred from homology"/>
<protein>
    <submittedName>
        <fullName evidence="11">TonB-system energizer ExbB</fullName>
    </submittedName>
</protein>
<dbReference type="Proteomes" id="UP000191094">
    <property type="component" value="Unassembled WGS sequence"/>
</dbReference>
<dbReference type="InterPro" id="IPR014172">
    <property type="entry name" value="TonB_ExbB_2"/>
</dbReference>
<evidence type="ECO:0000256" key="8">
    <source>
        <dbReference type="RuleBase" id="RU004057"/>
    </source>
</evidence>
<keyword evidence="4 9" id="KW-0812">Transmembrane</keyword>
<evidence type="ECO:0000259" key="10">
    <source>
        <dbReference type="Pfam" id="PF01618"/>
    </source>
</evidence>
<dbReference type="EMBL" id="MUYT01000001">
    <property type="protein sequence ID" value="OOS22888.1"/>
    <property type="molecule type" value="Genomic_DNA"/>
</dbReference>
<dbReference type="GO" id="GO:0017038">
    <property type="term" value="P:protein import"/>
    <property type="evidence" value="ECO:0007669"/>
    <property type="project" value="TreeGrafter"/>
</dbReference>
<evidence type="ECO:0000256" key="1">
    <source>
        <dbReference type="ARBA" id="ARBA00004651"/>
    </source>
</evidence>
<keyword evidence="5 8" id="KW-0653">Protein transport</keyword>
<evidence type="ECO:0000256" key="3">
    <source>
        <dbReference type="ARBA" id="ARBA00022475"/>
    </source>
</evidence>
<feature type="transmembrane region" description="Helical" evidence="9">
    <location>
        <begin position="6"/>
        <end position="28"/>
    </location>
</feature>
<dbReference type="PANTHER" id="PTHR30625:SF15">
    <property type="entry name" value="BIOPOLYMER TRANSPORT PROTEIN EXBB"/>
    <property type="match status" value="1"/>
</dbReference>
<dbReference type="InterPro" id="IPR002898">
    <property type="entry name" value="MotA_ExbB_proton_chnl"/>
</dbReference>
<keyword evidence="7 9" id="KW-0472">Membrane</keyword>
<dbReference type="AlphaFoldDB" id="A0A1T0CKK4"/>
<feature type="transmembrane region" description="Helical" evidence="9">
    <location>
        <begin position="102"/>
        <end position="124"/>
    </location>
</feature>
<feature type="transmembrane region" description="Helical" evidence="9">
    <location>
        <begin position="56"/>
        <end position="82"/>
    </location>
</feature>
<dbReference type="STRING" id="90241.B0682_00680"/>
<evidence type="ECO:0000256" key="2">
    <source>
        <dbReference type="ARBA" id="ARBA00022448"/>
    </source>
</evidence>
<evidence type="ECO:0000313" key="12">
    <source>
        <dbReference type="Proteomes" id="UP000191094"/>
    </source>
</evidence>
<dbReference type="RefSeq" id="WP_078306302.1">
    <property type="nucleotide sequence ID" value="NZ_CP147511.1"/>
</dbReference>
<evidence type="ECO:0000256" key="7">
    <source>
        <dbReference type="ARBA" id="ARBA00023136"/>
    </source>
</evidence>
<dbReference type="InterPro" id="IPR050790">
    <property type="entry name" value="ExbB/TolQ_transport"/>
</dbReference>
<sequence>MPLLKLIVEYAILGLLLAMSMLAMAVAIERWRFYRHLVVRQYHSRAKLQKHLTKRLTIISSIASNAPYIGLLGTVFGIMLTFQTLGESGDIDVKSIMTGLAFALKATAMGIAVAIPCVFINNFLARQVREKLADFDELNGQ</sequence>
<keyword evidence="6 9" id="KW-1133">Transmembrane helix</keyword>
<dbReference type="NCBIfam" id="TIGR02805">
    <property type="entry name" value="exbB2"/>
    <property type="match status" value="1"/>
</dbReference>
<accession>A0A1T0CKK4</accession>
<feature type="domain" description="MotA/TolQ/ExbB proton channel" evidence="10">
    <location>
        <begin position="47"/>
        <end position="136"/>
    </location>
</feature>